<evidence type="ECO:0000259" key="5">
    <source>
        <dbReference type="Pfam" id="PF22666"/>
    </source>
</evidence>
<accession>A0ABR7CPU5</accession>
<dbReference type="Gene3D" id="2.60.120.260">
    <property type="entry name" value="Galactose-binding domain-like"/>
    <property type="match status" value="1"/>
</dbReference>
<feature type="signal peptide" evidence="4">
    <location>
        <begin position="1"/>
        <end position="25"/>
    </location>
</feature>
<keyword evidence="7" id="KW-1185">Reference proteome</keyword>
<dbReference type="Proteomes" id="UP000636891">
    <property type="component" value="Unassembled WGS sequence"/>
</dbReference>
<feature type="chain" id="PRO_5045911073" evidence="4">
    <location>
        <begin position="26"/>
        <end position="1080"/>
    </location>
</feature>
<dbReference type="Pfam" id="PF22666">
    <property type="entry name" value="Glyco_hydro_2_N2"/>
    <property type="match status" value="1"/>
</dbReference>
<sequence length="1080" mass="119160">MSHTLFGARLMLIAAVFLTGCRSDAGTVASSMLERGFVAPPDSVKISTYWYWISGNVSKEGVAEDLRSMKAAGIDRAYIGNIGHDDVPYGPVELMSEPWWEILHTALKTATELDMEIGIFNSPGWSQSGGPWVKPEESMRYLCSSQVRVEGPSKFSGRLPKPEGMIQDVRVIAYPVPKNDGVLLNDASGTVRSVPALPGIGRLVDGDTLTSVRLPVGKTAIVFESPELFTARSITVRPEHRPIVANAVLEALDGSDYRPVAEFDISRFNEMPNVGFDVYAPVTISFPPTSSRAFRLSVDNAGGPAALREVELSAAARVERYSEKSLAKMHQTPLPYWKDYLWPAPAETDDPSLAVDPAAVRDITEFVSAGDGMLTWDVPAGEWAILRTGMASTGVTNSPAAPEATGLEIDKMNREHVRTHFDAFIGKILERIPETDRRSFKVVVQDSYETGGQNFTDDFIARFEKCYGYDPVPFLPVFEGVVVGSAETSDRFLWDVRRMVADAVSYEYVGGMREVCHEHGLTTWLENYGHWGFPGEFLQYGGQSDDVAGEFWSEGELGDIENRAASSCAHIYGKSRVYAESFTCAGAAFSRYPANMKQRCDRFFAEGINSTLLTLFISQLDDGRLPGVNAAYGNEFNRNNTWYPQLNTFIEYLRRCNFMLQQGLNIADVAYFVGEDAPKMTGVADPALPAGYQFDYINGEVLRDRASVRDGLLTLPHGTQYRLLVLPELETMRPELLTKIARLVRDGAVVLGPCPDRSPSLQGQPGADLLVRALASEMWAEVDGVTRKSRRYGKGAVLSGMSMEEALAYVDCPPDLKTDCRDIVYGHRRVGETDIYFVANQSARPVAFEAGFRVRGLRPELWLPVSGAMRPLPEFTVSDRSVSVPLKLEPYESAFVVFREPAQASDASRGGVNYPEPVPVVEITAPWTVAFDAARRGPGESVTMDSLTDWALSDDDRIRFYSGTASYKNRFTWQAADPSRRLLLDLGCVAAMARVRLNGRDVGGVWTYPYRLDVTDFVKEGGNDLEIEVVNTWVNRLIGDSALPAGERPTWSPHNPWTPSSPLQTSGLLGPVRIESVCYQ</sequence>
<evidence type="ECO:0000256" key="4">
    <source>
        <dbReference type="SAM" id="SignalP"/>
    </source>
</evidence>
<evidence type="ECO:0000313" key="6">
    <source>
        <dbReference type="EMBL" id="MBC5617691.1"/>
    </source>
</evidence>
<dbReference type="GO" id="GO:0016787">
    <property type="term" value="F:hydrolase activity"/>
    <property type="evidence" value="ECO:0007669"/>
    <property type="project" value="UniProtKB-KW"/>
</dbReference>
<feature type="domain" description="Beta-mannosidase-like galactose-binding" evidence="5">
    <location>
        <begin position="965"/>
        <end position="1034"/>
    </location>
</feature>
<name>A0ABR7CPU5_9BACT</name>
<dbReference type="RefSeq" id="WP_118657240.1">
    <property type="nucleotide sequence ID" value="NZ_JACOOK010000008.1"/>
</dbReference>
<evidence type="ECO:0000256" key="2">
    <source>
        <dbReference type="ARBA" id="ARBA00022801"/>
    </source>
</evidence>
<feature type="region of interest" description="Disordered" evidence="3">
    <location>
        <begin position="1048"/>
        <end position="1068"/>
    </location>
</feature>
<dbReference type="InterPro" id="IPR008979">
    <property type="entry name" value="Galactose-bd-like_sf"/>
</dbReference>
<gene>
    <name evidence="6" type="ORF">H8S08_11815</name>
</gene>
<evidence type="ECO:0000256" key="1">
    <source>
        <dbReference type="ARBA" id="ARBA00022729"/>
    </source>
</evidence>
<evidence type="ECO:0000256" key="3">
    <source>
        <dbReference type="SAM" id="MobiDB-lite"/>
    </source>
</evidence>
<dbReference type="SUPFAM" id="SSF49785">
    <property type="entry name" value="Galactose-binding domain-like"/>
    <property type="match status" value="1"/>
</dbReference>
<reference evidence="6 7" key="1">
    <citation type="submission" date="2020-08" db="EMBL/GenBank/DDBJ databases">
        <title>Genome public.</title>
        <authorList>
            <person name="Liu C."/>
            <person name="Sun Q."/>
        </authorList>
    </citation>
    <scope>NUCLEOTIDE SEQUENCE [LARGE SCALE GENOMIC DNA]</scope>
    <source>
        <strain evidence="6 7">New-7</strain>
    </source>
</reference>
<proteinExistence type="predicted"/>
<dbReference type="PANTHER" id="PTHR43817:SF1">
    <property type="entry name" value="HYDROLASE, FAMILY 43, PUTATIVE (AFU_ORTHOLOGUE AFUA_3G01660)-RELATED"/>
    <property type="match status" value="1"/>
</dbReference>
<evidence type="ECO:0000313" key="7">
    <source>
        <dbReference type="Proteomes" id="UP000636891"/>
    </source>
</evidence>
<comment type="caution">
    <text evidence="6">The sequence shown here is derived from an EMBL/GenBank/DDBJ whole genome shotgun (WGS) entry which is preliminary data.</text>
</comment>
<dbReference type="NCBIfam" id="NF045579">
    <property type="entry name" value="rhamnoside_JR"/>
    <property type="match status" value="1"/>
</dbReference>
<keyword evidence="2 6" id="KW-0378">Hydrolase</keyword>
<organism evidence="6 7">
    <name type="scientific">Alistipes hominis</name>
    <dbReference type="NCBI Taxonomy" id="2763015"/>
    <lineage>
        <taxon>Bacteria</taxon>
        <taxon>Pseudomonadati</taxon>
        <taxon>Bacteroidota</taxon>
        <taxon>Bacteroidia</taxon>
        <taxon>Bacteroidales</taxon>
        <taxon>Rikenellaceae</taxon>
        <taxon>Alistipes</taxon>
    </lineage>
</organism>
<protein>
    <submittedName>
        <fullName evidence="6">Glycoside hydrolase family 2</fullName>
    </submittedName>
</protein>
<dbReference type="PANTHER" id="PTHR43817">
    <property type="entry name" value="GLYCOSYL HYDROLASE"/>
    <property type="match status" value="1"/>
</dbReference>
<feature type="compositionally biased region" description="Polar residues" evidence="3">
    <location>
        <begin position="1052"/>
        <end position="1067"/>
    </location>
</feature>
<dbReference type="Pfam" id="PF17132">
    <property type="entry name" value="Glyco_hydro_106"/>
    <property type="match status" value="1"/>
</dbReference>
<keyword evidence="1 4" id="KW-0732">Signal</keyword>
<dbReference type="EMBL" id="JACOOK010000008">
    <property type="protein sequence ID" value="MBC5617691.1"/>
    <property type="molecule type" value="Genomic_DNA"/>
</dbReference>
<dbReference type="InterPro" id="IPR054593">
    <property type="entry name" value="Beta-mannosidase-like_N2"/>
</dbReference>